<proteinExistence type="predicted"/>
<dbReference type="EMBL" id="PUBV01000004">
    <property type="protein sequence ID" value="PWB08826.1"/>
    <property type="molecule type" value="Genomic_DNA"/>
</dbReference>
<evidence type="ECO:0000313" key="2">
    <source>
        <dbReference type="Proteomes" id="UP000244925"/>
    </source>
</evidence>
<protein>
    <recommendedName>
        <fullName evidence="3">ATP-grasp domain-containing protein</fullName>
    </recommendedName>
</protein>
<comment type="caution">
    <text evidence="1">The sequence shown here is derived from an EMBL/GenBank/DDBJ whole genome shotgun (WGS) entry which is preliminary data.</text>
</comment>
<evidence type="ECO:0000313" key="1">
    <source>
        <dbReference type="EMBL" id="PWB08826.1"/>
    </source>
</evidence>
<evidence type="ECO:0008006" key="3">
    <source>
        <dbReference type="Google" id="ProtNLM"/>
    </source>
</evidence>
<dbReference type="Proteomes" id="UP000244925">
    <property type="component" value="Unassembled WGS sequence"/>
</dbReference>
<gene>
    <name evidence="1" type="ORF">C5O25_02780</name>
</gene>
<name>A0A2V1J106_9BACT</name>
<reference evidence="2" key="1">
    <citation type="submission" date="2018-02" db="EMBL/GenBank/DDBJ databases">
        <authorList>
            <person name="Clavel T."/>
            <person name="Strowig T."/>
        </authorList>
    </citation>
    <scope>NUCLEOTIDE SEQUENCE [LARGE SCALE GENOMIC DNA]</scope>
    <source>
        <strain evidence="2">DSM 100764</strain>
    </source>
</reference>
<organism evidence="1 2">
    <name type="scientific">Paramuribaculum intestinale</name>
    <dbReference type="NCBI Taxonomy" id="2094151"/>
    <lineage>
        <taxon>Bacteria</taxon>
        <taxon>Pseudomonadati</taxon>
        <taxon>Bacteroidota</taxon>
        <taxon>Bacteroidia</taxon>
        <taxon>Bacteroidales</taxon>
        <taxon>Muribaculaceae</taxon>
        <taxon>Paramuribaculum</taxon>
    </lineage>
</organism>
<dbReference type="AlphaFoldDB" id="A0A2V1J106"/>
<accession>A0A2V1J106</accession>
<dbReference type="RefSeq" id="WP_107035214.1">
    <property type="nucleotide sequence ID" value="NZ_CAOXDM010000001.1"/>
</dbReference>
<dbReference type="SUPFAM" id="SSF56059">
    <property type="entry name" value="Glutathione synthetase ATP-binding domain-like"/>
    <property type="match status" value="1"/>
</dbReference>
<keyword evidence="2" id="KW-1185">Reference proteome</keyword>
<sequence length="360" mass="38375">MRKALLFNPENDLALADGRACYTPPPAAVALARAGALLPMWWGDPGDVVMASDADCHGTESLGRDFGLKSVVGSAGDFAAVDGCEPWGWSHAALRRLAMAGVRSEVLPSAASMDDIRRISHRSVSVSLLTRLGVSDDSLPVEARSREEALQAIGRFGGNAFIKLPWSSSGRGVFDVRRLNRSTLLRYVDGFIRRQGSVMVERSRNKVSDFAMLFRCAGGKAVFEALSGFHTDAGGRYLGNMIASDDAIVSHLGIDPRGWADPLAGAVSSVIAPYYDGWVGVDMMTECETSGARLGIVPCVEANVRMTMGVVARYVYNRLGRNMLLSVKTDSRLPAGSVDLSPVASSPGMRFVASPTAGSE</sequence>